<sequence length="160" mass="18555">MTTRWYKEPWAYFVFFLPLTAVIAGITTLIIANTDADTVVVDDYYKKGKSINLEISKIKEAQKLGIAFDMMVSEQEIVLKPTGIEKSFPVLNVSFYHPTLADRDFSLKLTADGNGWYRQTFDNDITGKWRIQVLPFDQRWKLQTTVALPQSEFRPFELQY</sequence>
<keyword evidence="1" id="KW-1133">Transmembrane helix</keyword>
<dbReference type="EMBL" id="SWDB01000011">
    <property type="protein sequence ID" value="TKB45828.1"/>
    <property type="molecule type" value="Genomic_DNA"/>
</dbReference>
<organism evidence="2 3">
    <name type="scientific">Thalassotalea mangrovi</name>
    <dbReference type="NCBI Taxonomy" id="2572245"/>
    <lineage>
        <taxon>Bacteria</taxon>
        <taxon>Pseudomonadati</taxon>
        <taxon>Pseudomonadota</taxon>
        <taxon>Gammaproteobacteria</taxon>
        <taxon>Alteromonadales</taxon>
        <taxon>Colwelliaceae</taxon>
        <taxon>Thalassotalea</taxon>
    </lineage>
</organism>
<dbReference type="Proteomes" id="UP000307999">
    <property type="component" value="Unassembled WGS sequence"/>
</dbReference>
<evidence type="ECO:0000313" key="2">
    <source>
        <dbReference type="EMBL" id="TKB45828.1"/>
    </source>
</evidence>
<evidence type="ECO:0000256" key="1">
    <source>
        <dbReference type="SAM" id="Phobius"/>
    </source>
</evidence>
<dbReference type="OrthoDB" id="5295180at2"/>
<keyword evidence="3" id="KW-1185">Reference proteome</keyword>
<reference evidence="2 3" key="1">
    <citation type="submission" date="2019-04" db="EMBL/GenBank/DDBJ databases">
        <title>Thalassotalea guangxiensis sp. nov., isolated from sediment of the coastal wetland.</title>
        <authorList>
            <person name="Zheng S."/>
            <person name="Zhang D."/>
        </authorList>
    </citation>
    <scope>NUCLEOTIDE SEQUENCE [LARGE SCALE GENOMIC DNA]</scope>
    <source>
        <strain evidence="2 3">ZS-4</strain>
    </source>
</reference>
<gene>
    <name evidence="2" type="ORF">E8M12_06165</name>
</gene>
<dbReference type="AlphaFoldDB" id="A0A4U1B5Z6"/>
<evidence type="ECO:0008006" key="4">
    <source>
        <dbReference type="Google" id="ProtNLM"/>
    </source>
</evidence>
<name>A0A4U1B5Z6_9GAMM</name>
<keyword evidence="1" id="KW-0472">Membrane</keyword>
<comment type="caution">
    <text evidence="2">The sequence shown here is derived from an EMBL/GenBank/DDBJ whole genome shotgun (WGS) entry which is preliminary data.</text>
</comment>
<proteinExistence type="predicted"/>
<dbReference type="InterPro" id="IPR008620">
    <property type="entry name" value="FixH"/>
</dbReference>
<protein>
    <recommendedName>
        <fullName evidence="4">FixH family protein</fullName>
    </recommendedName>
</protein>
<keyword evidence="1" id="KW-0812">Transmembrane</keyword>
<accession>A0A4U1B5Z6</accession>
<dbReference type="Pfam" id="PF05751">
    <property type="entry name" value="FixH"/>
    <property type="match status" value="1"/>
</dbReference>
<feature type="transmembrane region" description="Helical" evidence="1">
    <location>
        <begin position="12"/>
        <end position="32"/>
    </location>
</feature>
<dbReference type="RefSeq" id="WP_136735223.1">
    <property type="nucleotide sequence ID" value="NZ_SWDB01000011.1"/>
</dbReference>
<evidence type="ECO:0000313" key="3">
    <source>
        <dbReference type="Proteomes" id="UP000307999"/>
    </source>
</evidence>